<evidence type="ECO:0000256" key="1">
    <source>
        <dbReference type="ARBA" id="ARBA00022679"/>
    </source>
</evidence>
<comment type="caution">
    <text evidence="4">The sequence shown here is derived from an EMBL/GenBank/DDBJ whole genome shotgun (WGS) entry which is preliminary data.</text>
</comment>
<keyword evidence="5" id="KW-1185">Reference proteome</keyword>
<evidence type="ECO:0000313" key="5">
    <source>
        <dbReference type="Proteomes" id="UP001595719"/>
    </source>
</evidence>
<keyword evidence="1 4" id="KW-0808">Transferase</keyword>
<dbReference type="GO" id="GO:0016746">
    <property type="term" value="F:acyltransferase activity"/>
    <property type="evidence" value="ECO:0007669"/>
    <property type="project" value="UniProtKB-KW"/>
</dbReference>
<dbReference type="InterPro" id="IPR016181">
    <property type="entry name" value="Acyl_CoA_acyltransferase"/>
</dbReference>
<proteinExistence type="predicted"/>
<evidence type="ECO:0000259" key="3">
    <source>
        <dbReference type="PROSITE" id="PS51186"/>
    </source>
</evidence>
<dbReference type="InterPro" id="IPR050832">
    <property type="entry name" value="Bact_Acetyltransf"/>
</dbReference>
<dbReference type="InterPro" id="IPR000182">
    <property type="entry name" value="GNAT_dom"/>
</dbReference>
<accession>A0ABV8WFI5</accession>
<evidence type="ECO:0000313" key="4">
    <source>
        <dbReference type="EMBL" id="MFC4393853.1"/>
    </source>
</evidence>
<dbReference type="PANTHER" id="PTHR43877">
    <property type="entry name" value="AMINOALKYLPHOSPHONATE N-ACETYLTRANSFERASE-RELATED-RELATED"/>
    <property type="match status" value="1"/>
</dbReference>
<sequence length="152" mass="17446">MTENISIKITNPDSDEAFPILEELSANLHLRFGSDGRNSFTDWENNNESFVFVVAEMNNEIVGCGAVRPINKTIGEVKRMYSKFSRKKIGQTILTFLEKEAKKIGFTELVLETRVKNESAVHFYQKQQYKVIPNYGKYINRPEAICFGKTLK</sequence>
<gene>
    <name evidence="4" type="ORF">ACFOY0_22865</name>
</gene>
<dbReference type="SUPFAM" id="SSF55729">
    <property type="entry name" value="Acyl-CoA N-acyltransferases (Nat)"/>
    <property type="match status" value="1"/>
</dbReference>
<protein>
    <submittedName>
        <fullName evidence="4">GNAT family N-acetyltransferase</fullName>
        <ecNumber evidence="4">2.3.-.-</ecNumber>
    </submittedName>
</protein>
<keyword evidence="2 4" id="KW-0012">Acyltransferase</keyword>
<dbReference type="EMBL" id="JBHSCO010000007">
    <property type="protein sequence ID" value="MFC4393853.1"/>
    <property type="molecule type" value="Genomic_DNA"/>
</dbReference>
<dbReference type="EC" id="2.3.-.-" evidence="4"/>
<dbReference type="RefSeq" id="WP_179007960.1">
    <property type="nucleotide sequence ID" value="NZ_JBHSCO010000007.1"/>
</dbReference>
<dbReference type="Proteomes" id="UP001595719">
    <property type="component" value="Unassembled WGS sequence"/>
</dbReference>
<organism evidence="4 5">
    <name type="scientific">Flavobacterium quisquiliarum</name>
    <dbReference type="NCBI Taxonomy" id="1834436"/>
    <lineage>
        <taxon>Bacteria</taxon>
        <taxon>Pseudomonadati</taxon>
        <taxon>Bacteroidota</taxon>
        <taxon>Flavobacteriia</taxon>
        <taxon>Flavobacteriales</taxon>
        <taxon>Flavobacteriaceae</taxon>
        <taxon>Flavobacterium</taxon>
    </lineage>
</organism>
<feature type="domain" description="N-acetyltransferase" evidence="3">
    <location>
        <begin position="9"/>
        <end position="152"/>
    </location>
</feature>
<dbReference type="Gene3D" id="3.40.630.30">
    <property type="match status" value="1"/>
</dbReference>
<evidence type="ECO:0000256" key="2">
    <source>
        <dbReference type="ARBA" id="ARBA00023315"/>
    </source>
</evidence>
<dbReference type="Pfam" id="PF00583">
    <property type="entry name" value="Acetyltransf_1"/>
    <property type="match status" value="1"/>
</dbReference>
<reference evidence="5" key="1">
    <citation type="journal article" date="2019" name="Int. J. Syst. Evol. Microbiol.">
        <title>The Global Catalogue of Microorganisms (GCM) 10K type strain sequencing project: providing services to taxonomists for standard genome sequencing and annotation.</title>
        <authorList>
            <consortium name="The Broad Institute Genomics Platform"/>
            <consortium name="The Broad Institute Genome Sequencing Center for Infectious Disease"/>
            <person name="Wu L."/>
            <person name="Ma J."/>
        </authorList>
    </citation>
    <scope>NUCLEOTIDE SEQUENCE [LARGE SCALE GENOMIC DNA]</scope>
    <source>
        <strain evidence="5">CGMCC 1.15345</strain>
    </source>
</reference>
<dbReference type="PROSITE" id="PS51186">
    <property type="entry name" value="GNAT"/>
    <property type="match status" value="1"/>
</dbReference>
<dbReference type="CDD" id="cd04301">
    <property type="entry name" value="NAT_SF"/>
    <property type="match status" value="1"/>
</dbReference>
<dbReference type="PANTHER" id="PTHR43877:SF2">
    <property type="entry name" value="AMINOALKYLPHOSPHONATE N-ACETYLTRANSFERASE-RELATED"/>
    <property type="match status" value="1"/>
</dbReference>
<name>A0ABV8WFI5_9FLAO</name>